<dbReference type="PANTHER" id="PTHR31008:SF15">
    <property type="entry name" value="GPI-ANCHORED ADHESIN-LIKE PROTEIN"/>
    <property type="match status" value="1"/>
</dbReference>
<reference evidence="1 2" key="2">
    <citation type="journal article" date="2017" name="Front. Plant Sci.">
        <title>Gene Classification and Mining of Molecular Markers Useful in Red Clover (Trifolium pratense) Breeding.</title>
        <authorList>
            <person name="Istvanek J."/>
            <person name="Dluhosova J."/>
            <person name="Dluhos P."/>
            <person name="Patkova L."/>
            <person name="Nedelnik J."/>
            <person name="Repkova J."/>
        </authorList>
    </citation>
    <scope>NUCLEOTIDE SEQUENCE [LARGE SCALE GENOMIC DNA]</scope>
    <source>
        <strain evidence="2">cv. Tatra</strain>
        <tissue evidence="1">Young leaves</tissue>
    </source>
</reference>
<evidence type="ECO:0000313" key="2">
    <source>
        <dbReference type="Proteomes" id="UP000236291"/>
    </source>
</evidence>
<name>A0A2K3MC49_TRIPR</name>
<comment type="caution">
    <text evidence="1">The sequence shown here is derived from an EMBL/GenBank/DDBJ whole genome shotgun (WGS) entry which is preliminary data.</text>
</comment>
<dbReference type="PANTHER" id="PTHR31008">
    <property type="entry name" value="COP1-INTERACTING PROTEIN-RELATED"/>
    <property type="match status" value="1"/>
</dbReference>
<sequence length="52" mass="5925">RKELLRAIDVRLSAVRQDLATAYANASASGFNPYTVSQLKHFAHQFRAHRLK</sequence>
<organism evidence="1 2">
    <name type="scientific">Trifolium pratense</name>
    <name type="common">Red clover</name>
    <dbReference type="NCBI Taxonomy" id="57577"/>
    <lineage>
        <taxon>Eukaryota</taxon>
        <taxon>Viridiplantae</taxon>
        <taxon>Streptophyta</taxon>
        <taxon>Embryophyta</taxon>
        <taxon>Tracheophyta</taxon>
        <taxon>Spermatophyta</taxon>
        <taxon>Magnoliopsida</taxon>
        <taxon>eudicotyledons</taxon>
        <taxon>Gunneridae</taxon>
        <taxon>Pentapetalae</taxon>
        <taxon>rosids</taxon>
        <taxon>fabids</taxon>
        <taxon>Fabales</taxon>
        <taxon>Fabaceae</taxon>
        <taxon>Papilionoideae</taxon>
        <taxon>50 kb inversion clade</taxon>
        <taxon>NPAAA clade</taxon>
        <taxon>Hologalegina</taxon>
        <taxon>IRL clade</taxon>
        <taxon>Trifolieae</taxon>
        <taxon>Trifolium</taxon>
    </lineage>
</organism>
<dbReference type="AlphaFoldDB" id="A0A2K3MC49"/>
<accession>A0A2K3MC49</accession>
<evidence type="ECO:0000313" key="1">
    <source>
        <dbReference type="EMBL" id="PNX88356.1"/>
    </source>
</evidence>
<dbReference type="Proteomes" id="UP000236291">
    <property type="component" value="Unassembled WGS sequence"/>
</dbReference>
<protein>
    <submittedName>
        <fullName evidence="1">Cop1-interacting protein</fullName>
    </submittedName>
</protein>
<dbReference type="STRING" id="57577.A0A2K3MC49"/>
<feature type="non-terminal residue" evidence="1">
    <location>
        <position position="1"/>
    </location>
</feature>
<proteinExistence type="predicted"/>
<dbReference type="EMBL" id="ASHM01056331">
    <property type="protein sequence ID" value="PNX88356.1"/>
    <property type="molecule type" value="Genomic_DNA"/>
</dbReference>
<gene>
    <name evidence="1" type="ORF">L195_g044459</name>
</gene>
<reference evidence="1 2" key="1">
    <citation type="journal article" date="2014" name="Am. J. Bot.">
        <title>Genome assembly and annotation for red clover (Trifolium pratense; Fabaceae).</title>
        <authorList>
            <person name="Istvanek J."/>
            <person name="Jaros M."/>
            <person name="Krenek A."/>
            <person name="Repkova J."/>
        </authorList>
    </citation>
    <scope>NUCLEOTIDE SEQUENCE [LARGE SCALE GENOMIC DNA]</scope>
    <source>
        <strain evidence="2">cv. Tatra</strain>
        <tissue evidence="1">Young leaves</tissue>
    </source>
</reference>